<protein>
    <submittedName>
        <fullName evidence="2">Uncharacterized protein</fullName>
    </submittedName>
</protein>
<sequence>MTGSTMPRLSATRPMMTPPIPKPIMVRVNGRDAAPRSAWNSAPTVGRTTTTDHMPTPPMADSSMETPSRNQA</sequence>
<feature type="compositionally biased region" description="Polar residues" evidence="1">
    <location>
        <begin position="38"/>
        <end position="47"/>
    </location>
</feature>
<proteinExistence type="predicted"/>
<evidence type="ECO:0000256" key="1">
    <source>
        <dbReference type="SAM" id="MobiDB-lite"/>
    </source>
</evidence>
<feature type="region of interest" description="Disordered" evidence="1">
    <location>
        <begin position="1"/>
        <end position="72"/>
    </location>
</feature>
<evidence type="ECO:0000313" key="2">
    <source>
        <dbReference type="EMBL" id="OIQ64085.1"/>
    </source>
</evidence>
<dbReference type="EMBL" id="MLJW01008430">
    <property type="protein sequence ID" value="OIQ64085.1"/>
    <property type="molecule type" value="Genomic_DNA"/>
</dbReference>
<reference evidence="2" key="1">
    <citation type="submission" date="2016-10" db="EMBL/GenBank/DDBJ databases">
        <title>Sequence of Gallionella enrichment culture.</title>
        <authorList>
            <person name="Poehlein A."/>
            <person name="Muehling M."/>
            <person name="Daniel R."/>
        </authorList>
    </citation>
    <scope>NUCLEOTIDE SEQUENCE</scope>
</reference>
<comment type="caution">
    <text evidence="2">The sequence shown here is derived from an EMBL/GenBank/DDBJ whole genome shotgun (WGS) entry which is preliminary data.</text>
</comment>
<organism evidence="2">
    <name type="scientific">mine drainage metagenome</name>
    <dbReference type="NCBI Taxonomy" id="410659"/>
    <lineage>
        <taxon>unclassified sequences</taxon>
        <taxon>metagenomes</taxon>
        <taxon>ecological metagenomes</taxon>
    </lineage>
</organism>
<name>A0A1J5PKM8_9ZZZZ</name>
<gene>
    <name evidence="2" type="ORF">GALL_543670</name>
</gene>
<dbReference type="AlphaFoldDB" id="A0A1J5PKM8"/>
<feature type="compositionally biased region" description="Polar residues" evidence="1">
    <location>
        <begin position="63"/>
        <end position="72"/>
    </location>
</feature>
<accession>A0A1J5PKM8</accession>